<comment type="caution">
    <text evidence="5">The sequence shown here is derived from an EMBL/GenBank/DDBJ whole genome shotgun (WGS) entry which is preliminary data.</text>
</comment>
<evidence type="ECO:0000313" key="5">
    <source>
        <dbReference type="EMBL" id="KAF4386737.1"/>
    </source>
</evidence>
<feature type="compositionally biased region" description="Acidic residues" evidence="2">
    <location>
        <begin position="850"/>
        <end position="870"/>
    </location>
</feature>
<evidence type="ECO:0000313" key="6">
    <source>
        <dbReference type="Proteomes" id="UP000525078"/>
    </source>
</evidence>
<dbReference type="GO" id="GO:0008270">
    <property type="term" value="F:zinc ion binding"/>
    <property type="evidence" value="ECO:0007669"/>
    <property type="project" value="UniProtKB-KW"/>
</dbReference>
<dbReference type="InterPro" id="IPR040256">
    <property type="entry name" value="At4g02000-like"/>
</dbReference>
<feature type="domain" description="CCHC-type" evidence="4">
    <location>
        <begin position="167"/>
        <end position="181"/>
    </location>
</feature>
<protein>
    <recommendedName>
        <fullName evidence="4">CCHC-type domain-containing protein</fullName>
    </recommendedName>
</protein>
<evidence type="ECO:0000256" key="2">
    <source>
        <dbReference type="SAM" id="MobiDB-lite"/>
    </source>
</evidence>
<keyword evidence="1" id="KW-0479">Metal-binding</keyword>
<dbReference type="PANTHER" id="PTHR31286">
    <property type="entry name" value="GLYCINE-RICH CELL WALL STRUCTURAL PROTEIN 1.8-LIKE"/>
    <property type="match status" value="1"/>
</dbReference>
<accession>A0A7J6GUY4</accession>
<proteinExistence type="predicted"/>
<evidence type="ECO:0000259" key="4">
    <source>
        <dbReference type="PROSITE" id="PS50158"/>
    </source>
</evidence>
<evidence type="ECO:0000256" key="1">
    <source>
        <dbReference type="PROSITE-ProRule" id="PRU00047"/>
    </source>
</evidence>
<sequence length="987" mass="108828">MGRVKSTATTGFLLVLASIFLCDFMDLELVNRLAEVLVLDEGDGPVLPLNKVGIEEGKKRLDLCLVGKVIGPRPANRDGIEKAMKGFTSFWISINNVPLACMTELFAREWGERIGKLEDIKIVNGTMKVRVRINITEPLKRGLRVAVDDQGNEVSLIFQYEHLPDFCYDCGIIGHKALDCPLRDFAGDNPRFDNGRYGSWMCAPGSPIRDRPRFQNKRENSPSNRPIMTMGEASRIVSAVERSRARYSGPTAEQLAPTSVLEARERDEELLSHATAEKNSVVASENHLAMDGAVVDGQLGIDGANDKGVLKSTSLCNGKSDGGPMHDNDNVEIGVMLPDSDKGKVVLGGECSLGRDIDSSSVDVIMEDGGVISDQRKQQLIKDRKGKGVMGHSDHDEITFSHALQHTFEPLIKAQKSKTWKRLNSSYGRGSKGMYKVPAMPISPKLSHILVANATLKTSPKVGGGGKRKMEKEVERDMINGDLIHSDHRPVVASLENVVRLKHQGNQRRFRFETHWLKDDECLDIVDQTWLTPDAPLDSQDSIIDIFGRCADSEIERYFGTVFSSASPSVQQVANGITHIEGRVSSEECEMKVVGDGQSVNAFRDPWLPRPRTFRPISPAPGGTVMVSDLIGGQGSWDVGSLSRYFMQADIDIILGIPLRGSGGMGRLRREGGGTKDKSLSVDDVIISSRVTLEQWRKAQNTNCFPLYDLQQNGDGLELWSKLATNVYKVNVDVAIFEREGLYGFVMVARSDSWTLVGVQSSCRHGDLDVVTIEAMGVKDILSWIKNISNTAIHEHGLKQSFSRGLSSHSQLAVFYLSLLDDVLTNDQDCIVCCEAVLPAQGTDGTDPPPLDEESEDNSENEGGEGEGEGEGEREGEGGGDGSSWEPFLKNRSISKDVVILRHGEEVLYRNNEGGVLSPLRYGWMIFGESLSEVEFVEGAMDYVHRIPIIEEEDGIFQRYFELTEEISNYRSFLKGLHLRLSAITGH</sequence>
<keyword evidence="1" id="KW-0863">Zinc-finger</keyword>
<dbReference type="AlphaFoldDB" id="A0A7J6GUY4"/>
<dbReference type="InterPro" id="IPR025836">
    <property type="entry name" value="Zn_knuckle_CX2CX4HX4C"/>
</dbReference>
<name>A0A7J6GUY4_CANSA</name>
<reference evidence="5 6" key="1">
    <citation type="journal article" date="2020" name="bioRxiv">
        <title>Sequence and annotation of 42 cannabis genomes reveals extensive copy number variation in cannabinoid synthesis and pathogen resistance genes.</title>
        <authorList>
            <person name="Mckernan K.J."/>
            <person name="Helbert Y."/>
            <person name="Kane L.T."/>
            <person name="Ebling H."/>
            <person name="Zhang L."/>
            <person name="Liu B."/>
            <person name="Eaton Z."/>
            <person name="Mclaughlin S."/>
            <person name="Kingan S."/>
            <person name="Baybayan P."/>
            <person name="Concepcion G."/>
            <person name="Jordan M."/>
            <person name="Riva A."/>
            <person name="Barbazuk W."/>
            <person name="Harkins T."/>
        </authorList>
    </citation>
    <scope>NUCLEOTIDE SEQUENCE [LARGE SCALE GENOMIC DNA]</scope>
    <source>
        <strain evidence="6">cv. Jamaican Lion 4</strain>
        <tissue evidence="5">Leaf</tissue>
    </source>
</reference>
<gene>
    <name evidence="5" type="ORF">F8388_006692</name>
</gene>
<dbReference type="PANTHER" id="PTHR31286:SF167">
    <property type="entry name" value="OS09G0268800 PROTEIN"/>
    <property type="match status" value="1"/>
</dbReference>
<dbReference type="Pfam" id="PF14392">
    <property type="entry name" value="zf-CCHC_4"/>
    <property type="match status" value="1"/>
</dbReference>
<keyword evidence="3" id="KW-0732">Signal</keyword>
<organism evidence="5 6">
    <name type="scientific">Cannabis sativa</name>
    <name type="common">Hemp</name>
    <name type="synonym">Marijuana</name>
    <dbReference type="NCBI Taxonomy" id="3483"/>
    <lineage>
        <taxon>Eukaryota</taxon>
        <taxon>Viridiplantae</taxon>
        <taxon>Streptophyta</taxon>
        <taxon>Embryophyta</taxon>
        <taxon>Tracheophyta</taxon>
        <taxon>Spermatophyta</taxon>
        <taxon>Magnoliopsida</taxon>
        <taxon>eudicotyledons</taxon>
        <taxon>Gunneridae</taxon>
        <taxon>Pentapetalae</taxon>
        <taxon>rosids</taxon>
        <taxon>fabids</taxon>
        <taxon>Rosales</taxon>
        <taxon>Cannabaceae</taxon>
        <taxon>Cannabis</taxon>
    </lineage>
</organism>
<evidence type="ECO:0000256" key="3">
    <source>
        <dbReference type="SAM" id="SignalP"/>
    </source>
</evidence>
<feature type="signal peptide" evidence="3">
    <location>
        <begin position="1"/>
        <end position="27"/>
    </location>
</feature>
<feature type="chain" id="PRO_5029874287" description="CCHC-type domain-containing protein" evidence="3">
    <location>
        <begin position="28"/>
        <end position="987"/>
    </location>
</feature>
<keyword evidence="1" id="KW-0862">Zinc</keyword>
<dbReference type="InterPro" id="IPR001878">
    <property type="entry name" value="Znf_CCHC"/>
</dbReference>
<dbReference type="Proteomes" id="UP000525078">
    <property type="component" value="Unassembled WGS sequence"/>
</dbReference>
<dbReference type="EMBL" id="JAATIP010000041">
    <property type="protein sequence ID" value="KAF4386737.1"/>
    <property type="molecule type" value="Genomic_DNA"/>
</dbReference>
<feature type="region of interest" description="Disordered" evidence="2">
    <location>
        <begin position="842"/>
        <end position="888"/>
    </location>
</feature>
<dbReference type="PROSITE" id="PS50158">
    <property type="entry name" value="ZF_CCHC"/>
    <property type="match status" value="1"/>
</dbReference>
<dbReference type="GO" id="GO:0003676">
    <property type="term" value="F:nucleic acid binding"/>
    <property type="evidence" value="ECO:0007669"/>
    <property type="project" value="InterPro"/>
</dbReference>